<organism evidence="1">
    <name type="scientific">Leptospira interrogans serovar Hardjo str. Norma</name>
    <dbReference type="NCBI Taxonomy" id="1279460"/>
    <lineage>
        <taxon>Bacteria</taxon>
        <taxon>Pseudomonadati</taxon>
        <taxon>Spirochaetota</taxon>
        <taxon>Spirochaetia</taxon>
        <taxon>Leptospirales</taxon>
        <taxon>Leptospiraceae</taxon>
        <taxon>Leptospira</taxon>
    </lineage>
</organism>
<evidence type="ECO:0000313" key="1">
    <source>
        <dbReference type="EMBL" id="ALE38213.1"/>
    </source>
</evidence>
<dbReference type="EMBL" id="CP012603">
    <property type="protein sequence ID" value="ALE38213.1"/>
    <property type="molecule type" value="Genomic_DNA"/>
</dbReference>
<accession>A0A0M4MSJ1</accession>
<dbReference type="AlphaFoldDB" id="A0A0M4MSJ1"/>
<reference evidence="1 2" key="1">
    <citation type="journal article" date="2015" name="Genome Announc.">
        <title>Whole-Genome Sequence of Leptospira interrogans Serovar Hardjo Subtype Hardjoprajitno Strain Norma, Isolated from Cattle in a Leptospirosis Outbreak in Brazil.</title>
        <authorList>
            <person name="Cosate M.R."/>
            <person name="Soares S.C."/>
            <person name="Mendes T.A."/>
            <person name="Raittz R.T."/>
            <person name="Moreira E.C."/>
            <person name="Leite R."/>
            <person name="Fernandes G.R."/>
            <person name="Haddad J.P."/>
            <person name="Ortega J.M."/>
        </authorList>
    </citation>
    <scope>NUCLEOTIDE SEQUENCE [LARGE SCALE GENOMIC DNA]</scope>
    <source>
        <strain evidence="1 2">Norma</strain>
    </source>
</reference>
<proteinExistence type="predicted"/>
<evidence type="ECO:0000313" key="2">
    <source>
        <dbReference type="Proteomes" id="UP000056502"/>
    </source>
</evidence>
<sequence length="55" mass="6451">MNLWELLQLRICQLNFGSEHIQVLNLWELSQLRICQLNFGSELHSSFEFVGTLTT</sequence>
<dbReference type="Proteomes" id="UP000056502">
    <property type="component" value="Chromosome I"/>
</dbReference>
<protein>
    <submittedName>
        <fullName evidence="1">Uncharacterized protein</fullName>
    </submittedName>
</protein>
<name>A0A0M4MSJ1_LEPIR</name>
<dbReference type="PATRIC" id="fig|1279460.3.peg.1008"/>
<gene>
    <name evidence="1" type="ORF">G436_1002</name>
</gene>